<name>A0A8J1YBI0_OWEFU</name>
<keyword evidence="2" id="KW-1185">Reference proteome</keyword>
<comment type="caution">
    <text evidence="1">The sequence shown here is derived from an EMBL/GenBank/DDBJ whole genome shotgun (WGS) entry which is preliminary data.</text>
</comment>
<organism evidence="1 2">
    <name type="scientific">Owenia fusiformis</name>
    <name type="common">Polychaete worm</name>
    <dbReference type="NCBI Taxonomy" id="6347"/>
    <lineage>
        <taxon>Eukaryota</taxon>
        <taxon>Metazoa</taxon>
        <taxon>Spiralia</taxon>
        <taxon>Lophotrochozoa</taxon>
        <taxon>Annelida</taxon>
        <taxon>Polychaeta</taxon>
        <taxon>Sedentaria</taxon>
        <taxon>Canalipalpata</taxon>
        <taxon>Sabellida</taxon>
        <taxon>Oweniida</taxon>
        <taxon>Oweniidae</taxon>
        <taxon>Owenia</taxon>
    </lineage>
</organism>
<dbReference type="AlphaFoldDB" id="A0A8J1YBI0"/>
<protein>
    <submittedName>
        <fullName evidence="1">Uncharacterized protein</fullName>
    </submittedName>
</protein>
<accession>A0A8J1YBI0</accession>
<dbReference type="EMBL" id="CAIIXF020000006">
    <property type="protein sequence ID" value="CAH1787880.1"/>
    <property type="molecule type" value="Genomic_DNA"/>
</dbReference>
<sequence length="307" mass="35133">MENITGVLHSAIHTCLSQLEGIHYKGKRRLGLTSSVWDCLERLRLLHHYSSTTLHKGFIEYQRPDVFENSYRNGTYDPYLSPNTVELDKLIHGPCVRIRVGGGKYTTDIDLGFCLENQQTKYGRYIVLPYNPRSTILASLTLSVYNSKHELDKHHNKLLMLLKLLIMECHLIPLSSSHSSHALKTLVLHHQAACRSSERSLGGCLCNAAHHVFELYEMKEEDGHLWIYNSEKELEDVDFPGVDVQPRIGSGRFRRADTALQKVIQGQDEQQLRVVKNKYLMAYGKCKMNNNSELSRTNIGWHMASAR</sequence>
<reference evidence="1" key="1">
    <citation type="submission" date="2022-03" db="EMBL/GenBank/DDBJ databases">
        <authorList>
            <person name="Martin C."/>
        </authorList>
    </citation>
    <scope>NUCLEOTIDE SEQUENCE</scope>
</reference>
<evidence type="ECO:0000313" key="1">
    <source>
        <dbReference type="EMBL" id="CAH1787880.1"/>
    </source>
</evidence>
<proteinExistence type="predicted"/>
<gene>
    <name evidence="1" type="ORF">OFUS_LOCUS13508</name>
</gene>
<evidence type="ECO:0000313" key="2">
    <source>
        <dbReference type="Proteomes" id="UP000749559"/>
    </source>
</evidence>
<dbReference type="Proteomes" id="UP000749559">
    <property type="component" value="Unassembled WGS sequence"/>
</dbReference>